<evidence type="ECO:0000313" key="4">
    <source>
        <dbReference type="Proteomes" id="UP000011715"/>
    </source>
</evidence>
<dbReference type="EMBL" id="GL876980">
    <property type="protein sequence ID" value="KLU92301.1"/>
    <property type="molecule type" value="Genomic_DNA"/>
</dbReference>
<feature type="compositionally biased region" description="Polar residues" evidence="1">
    <location>
        <begin position="73"/>
        <end position="86"/>
    </location>
</feature>
<dbReference type="EnsemblFungi" id="MAPG_11247T0">
    <property type="protein sequence ID" value="MAPG_11247T0"/>
    <property type="gene ID" value="MAPG_11247"/>
</dbReference>
<reference evidence="2" key="2">
    <citation type="submission" date="2010-05" db="EMBL/GenBank/DDBJ databases">
        <title>The Genome Sequence of Magnaporthe poae strain ATCC 64411.</title>
        <authorList>
            <consortium name="The Broad Institute Genome Sequencing Platform"/>
            <consortium name="Broad Institute Genome Sequencing Center for Infectious Disease"/>
            <person name="Ma L.-J."/>
            <person name="Dead R."/>
            <person name="Young S."/>
            <person name="Zeng Q."/>
            <person name="Koehrsen M."/>
            <person name="Alvarado L."/>
            <person name="Berlin A."/>
            <person name="Chapman S.B."/>
            <person name="Chen Z."/>
            <person name="Freedman E."/>
            <person name="Gellesch M."/>
            <person name="Goldberg J."/>
            <person name="Griggs A."/>
            <person name="Gujja S."/>
            <person name="Heilman E.R."/>
            <person name="Heiman D."/>
            <person name="Hepburn T."/>
            <person name="Howarth C."/>
            <person name="Jen D."/>
            <person name="Larson L."/>
            <person name="Mehta T."/>
            <person name="Neiman D."/>
            <person name="Pearson M."/>
            <person name="Roberts A."/>
            <person name="Saif S."/>
            <person name="Shea T."/>
            <person name="Shenoy N."/>
            <person name="Sisk P."/>
            <person name="Stolte C."/>
            <person name="Sykes S."/>
            <person name="Walk T."/>
            <person name="White J."/>
            <person name="Yandava C."/>
            <person name="Haas B."/>
            <person name="Nusbaum C."/>
            <person name="Birren B."/>
        </authorList>
    </citation>
    <scope>NUCLEOTIDE SEQUENCE</scope>
    <source>
        <strain evidence="2">ATCC 64411</strain>
    </source>
</reference>
<organism evidence="3 4">
    <name type="scientific">Magnaporthiopsis poae (strain ATCC 64411 / 73-15)</name>
    <name type="common">Kentucky bluegrass fungus</name>
    <name type="synonym">Magnaporthe poae</name>
    <dbReference type="NCBI Taxonomy" id="644358"/>
    <lineage>
        <taxon>Eukaryota</taxon>
        <taxon>Fungi</taxon>
        <taxon>Dikarya</taxon>
        <taxon>Ascomycota</taxon>
        <taxon>Pezizomycotina</taxon>
        <taxon>Sordariomycetes</taxon>
        <taxon>Sordariomycetidae</taxon>
        <taxon>Magnaporthales</taxon>
        <taxon>Magnaporthaceae</taxon>
        <taxon>Magnaporthiopsis</taxon>
    </lineage>
</organism>
<reference evidence="2" key="3">
    <citation type="submission" date="2011-03" db="EMBL/GenBank/DDBJ databases">
        <title>Annotation of Magnaporthe poae ATCC 64411.</title>
        <authorList>
            <person name="Ma L.-J."/>
            <person name="Dead R."/>
            <person name="Young S.K."/>
            <person name="Zeng Q."/>
            <person name="Gargeya S."/>
            <person name="Fitzgerald M."/>
            <person name="Haas B."/>
            <person name="Abouelleil A."/>
            <person name="Alvarado L."/>
            <person name="Arachchi H.M."/>
            <person name="Berlin A."/>
            <person name="Brown A."/>
            <person name="Chapman S.B."/>
            <person name="Chen Z."/>
            <person name="Dunbar C."/>
            <person name="Freedman E."/>
            <person name="Gearin G."/>
            <person name="Gellesch M."/>
            <person name="Goldberg J."/>
            <person name="Griggs A."/>
            <person name="Gujja S."/>
            <person name="Heiman D."/>
            <person name="Howarth C."/>
            <person name="Larson L."/>
            <person name="Lui A."/>
            <person name="MacDonald P.J.P."/>
            <person name="Mehta T."/>
            <person name="Montmayeur A."/>
            <person name="Murphy C."/>
            <person name="Neiman D."/>
            <person name="Pearson M."/>
            <person name="Priest M."/>
            <person name="Roberts A."/>
            <person name="Saif S."/>
            <person name="Shea T."/>
            <person name="Shenoy N."/>
            <person name="Sisk P."/>
            <person name="Stolte C."/>
            <person name="Sykes S."/>
            <person name="Yandava C."/>
            <person name="Wortman J."/>
            <person name="Nusbaum C."/>
            <person name="Birren B."/>
        </authorList>
    </citation>
    <scope>NUCLEOTIDE SEQUENCE</scope>
    <source>
        <strain evidence="2">ATCC 64411</strain>
    </source>
</reference>
<dbReference type="Proteomes" id="UP000011715">
    <property type="component" value="Unassembled WGS sequence"/>
</dbReference>
<reference evidence="3" key="5">
    <citation type="submission" date="2015-06" db="UniProtKB">
        <authorList>
            <consortium name="EnsemblFungi"/>
        </authorList>
    </citation>
    <scope>IDENTIFICATION</scope>
    <source>
        <strain evidence="3">ATCC 64411</strain>
    </source>
</reference>
<evidence type="ECO:0000313" key="3">
    <source>
        <dbReference type="EnsemblFungi" id="MAPG_11247T0"/>
    </source>
</evidence>
<feature type="region of interest" description="Disordered" evidence="1">
    <location>
        <begin position="46"/>
        <end position="94"/>
    </location>
</feature>
<feature type="compositionally biased region" description="Polar residues" evidence="1">
    <location>
        <begin position="55"/>
        <end position="64"/>
    </location>
</feature>
<sequence>MSLIHPNGMTGGAKMAAWSAGRGSSMWTFPAVDSSRPGMACCEKLSAKSRPGRTTPLTAKQTLGGQERRNETLTRSWIPQNENRLSPSAREPLPFRGRELMRGVLVLPSTPSMSRPPGNMI</sequence>
<dbReference type="AlphaFoldDB" id="A0A0C4EER8"/>
<protein>
    <submittedName>
        <fullName evidence="2 3">Uncharacterized protein</fullName>
    </submittedName>
</protein>
<evidence type="ECO:0000313" key="2">
    <source>
        <dbReference type="EMBL" id="KLU92301.1"/>
    </source>
</evidence>
<proteinExistence type="predicted"/>
<accession>A0A0C4EER8</accession>
<dbReference type="EMBL" id="ADBL01002768">
    <property type="status" value="NOT_ANNOTATED_CDS"/>
    <property type="molecule type" value="Genomic_DNA"/>
</dbReference>
<reference evidence="4" key="1">
    <citation type="submission" date="2010-05" db="EMBL/GenBank/DDBJ databases">
        <title>The genome sequence of Magnaporthe poae strain ATCC 64411.</title>
        <authorList>
            <person name="Ma L.-J."/>
            <person name="Dead R."/>
            <person name="Young S."/>
            <person name="Zeng Q."/>
            <person name="Koehrsen M."/>
            <person name="Alvarado L."/>
            <person name="Berlin A."/>
            <person name="Chapman S.B."/>
            <person name="Chen Z."/>
            <person name="Freedman E."/>
            <person name="Gellesch M."/>
            <person name="Goldberg J."/>
            <person name="Griggs A."/>
            <person name="Gujja S."/>
            <person name="Heilman E.R."/>
            <person name="Heiman D."/>
            <person name="Hepburn T."/>
            <person name="Howarth C."/>
            <person name="Jen D."/>
            <person name="Larson L."/>
            <person name="Mehta T."/>
            <person name="Neiman D."/>
            <person name="Pearson M."/>
            <person name="Roberts A."/>
            <person name="Saif S."/>
            <person name="Shea T."/>
            <person name="Shenoy N."/>
            <person name="Sisk P."/>
            <person name="Stolte C."/>
            <person name="Sykes S."/>
            <person name="Walk T."/>
            <person name="White J."/>
            <person name="Yandava C."/>
            <person name="Haas B."/>
            <person name="Nusbaum C."/>
            <person name="Birren B."/>
        </authorList>
    </citation>
    <scope>NUCLEOTIDE SEQUENCE [LARGE SCALE GENOMIC DNA]</scope>
    <source>
        <strain evidence="4">ATCC 64411 / 73-15</strain>
    </source>
</reference>
<keyword evidence="4" id="KW-1185">Reference proteome</keyword>
<name>A0A0C4EER8_MAGP6</name>
<reference evidence="3" key="4">
    <citation type="journal article" date="2015" name="G3 (Bethesda)">
        <title>Genome sequences of three phytopathogenic species of the Magnaporthaceae family of fungi.</title>
        <authorList>
            <person name="Okagaki L.H."/>
            <person name="Nunes C.C."/>
            <person name="Sailsbery J."/>
            <person name="Clay B."/>
            <person name="Brown D."/>
            <person name="John T."/>
            <person name="Oh Y."/>
            <person name="Young N."/>
            <person name="Fitzgerald M."/>
            <person name="Haas B.J."/>
            <person name="Zeng Q."/>
            <person name="Young S."/>
            <person name="Adiconis X."/>
            <person name="Fan L."/>
            <person name="Levin J.Z."/>
            <person name="Mitchell T.K."/>
            <person name="Okubara P.A."/>
            <person name="Farman M.L."/>
            <person name="Kohn L.M."/>
            <person name="Birren B."/>
            <person name="Ma L.-J."/>
            <person name="Dean R.A."/>
        </authorList>
    </citation>
    <scope>NUCLEOTIDE SEQUENCE</scope>
    <source>
        <strain evidence="3">ATCC 64411 / 73-15</strain>
    </source>
</reference>
<gene>
    <name evidence="2" type="ORF">MAPG_11247</name>
</gene>
<dbReference type="VEuPathDB" id="FungiDB:MAPG_11247"/>
<evidence type="ECO:0000256" key="1">
    <source>
        <dbReference type="SAM" id="MobiDB-lite"/>
    </source>
</evidence>